<evidence type="ECO:0000313" key="2">
    <source>
        <dbReference type="EMBL" id="SOD89331.1"/>
    </source>
</evidence>
<sequence>MGTLKESKKKAQEASSSVMKVHHEAKGNALRKWTKWIKDRDNPDCYTLEGHIVVRLDKVTESNVEAALETGDIFGDKSGHYYGDICEMSG</sequence>
<feature type="compositionally biased region" description="Basic and acidic residues" evidence="1">
    <location>
        <begin position="1"/>
        <end position="12"/>
    </location>
</feature>
<evidence type="ECO:0000256" key="1">
    <source>
        <dbReference type="SAM" id="MobiDB-lite"/>
    </source>
</evidence>
<feature type="region of interest" description="Disordered" evidence="1">
    <location>
        <begin position="1"/>
        <end position="23"/>
    </location>
</feature>
<reference evidence="2 3" key="1">
    <citation type="submission" date="2017-09" db="EMBL/GenBank/DDBJ databases">
        <authorList>
            <person name="Ehlers B."/>
            <person name="Leendertz F.H."/>
        </authorList>
    </citation>
    <scope>NUCLEOTIDE SEQUENCE [LARGE SCALE GENOMIC DNA]</scope>
    <source>
        <strain evidence="2 3">USBA 140</strain>
    </source>
</reference>
<name>A0A286G1B9_9PROT</name>
<dbReference type="RefSeq" id="WP_097277101.1">
    <property type="nucleotide sequence ID" value="NZ_OCNJ01000001.1"/>
</dbReference>
<dbReference type="Proteomes" id="UP000219621">
    <property type="component" value="Unassembled WGS sequence"/>
</dbReference>
<dbReference type="OrthoDB" id="9132098at2"/>
<protein>
    <submittedName>
        <fullName evidence="2">Uncharacterized protein</fullName>
    </submittedName>
</protein>
<keyword evidence="3" id="KW-1185">Reference proteome</keyword>
<evidence type="ECO:0000313" key="3">
    <source>
        <dbReference type="Proteomes" id="UP000219621"/>
    </source>
</evidence>
<dbReference type="EMBL" id="OCNJ01000001">
    <property type="protein sequence ID" value="SOD89331.1"/>
    <property type="molecule type" value="Genomic_DNA"/>
</dbReference>
<gene>
    <name evidence="2" type="ORF">SAMN05421508_101184</name>
</gene>
<accession>A0A286G1B9</accession>
<organism evidence="2 3">
    <name type="scientific">Caenispirillum bisanense</name>
    <dbReference type="NCBI Taxonomy" id="414052"/>
    <lineage>
        <taxon>Bacteria</taxon>
        <taxon>Pseudomonadati</taxon>
        <taxon>Pseudomonadota</taxon>
        <taxon>Alphaproteobacteria</taxon>
        <taxon>Rhodospirillales</taxon>
        <taxon>Novispirillaceae</taxon>
        <taxon>Caenispirillum</taxon>
    </lineage>
</organism>
<proteinExistence type="predicted"/>
<dbReference type="AlphaFoldDB" id="A0A286G1B9"/>